<organism evidence="1 2">
    <name type="scientific">Allacma fusca</name>
    <dbReference type="NCBI Taxonomy" id="39272"/>
    <lineage>
        <taxon>Eukaryota</taxon>
        <taxon>Metazoa</taxon>
        <taxon>Ecdysozoa</taxon>
        <taxon>Arthropoda</taxon>
        <taxon>Hexapoda</taxon>
        <taxon>Collembola</taxon>
        <taxon>Symphypleona</taxon>
        <taxon>Sminthuridae</taxon>
        <taxon>Allacma</taxon>
    </lineage>
</organism>
<proteinExistence type="predicted"/>
<protein>
    <submittedName>
        <fullName evidence="1">Uncharacterized protein</fullName>
    </submittedName>
</protein>
<feature type="non-terminal residue" evidence="1">
    <location>
        <position position="1"/>
    </location>
</feature>
<evidence type="ECO:0000313" key="2">
    <source>
        <dbReference type="Proteomes" id="UP000708208"/>
    </source>
</evidence>
<dbReference type="AlphaFoldDB" id="A0A8J2JRN8"/>
<comment type="caution">
    <text evidence="1">The sequence shown here is derived from an EMBL/GenBank/DDBJ whole genome shotgun (WGS) entry which is preliminary data.</text>
</comment>
<name>A0A8J2JRN8_9HEXA</name>
<dbReference type="Proteomes" id="UP000708208">
    <property type="component" value="Unassembled WGS sequence"/>
</dbReference>
<sequence>MLSRSFYLRNPLDKTVRSDSKFSSLALN</sequence>
<keyword evidence="2" id="KW-1185">Reference proteome</keyword>
<evidence type="ECO:0000313" key="1">
    <source>
        <dbReference type="EMBL" id="CAG7720209.1"/>
    </source>
</evidence>
<accession>A0A8J2JRN8</accession>
<gene>
    <name evidence="1" type="ORF">AFUS01_LOCUS9495</name>
</gene>
<reference evidence="1" key="1">
    <citation type="submission" date="2021-06" db="EMBL/GenBank/DDBJ databases">
        <authorList>
            <person name="Hodson N. C."/>
            <person name="Mongue J. A."/>
            <person name="Jaron S. K."/>
        </authorList>
    </citation>
    <scope>NUCLEOTIDE SEQUENCE</scope>
</reference>
<dbReference type="EMBL" id="CAJVCH010068363">
    <property type="protein sequence ID" value="CAG7720209.1"/>
    <property type="molecule type" value="Genomic_DNA"/>
</dbReference>